<reference evidence="3" key="1">
    <citation type="journal article" date="2021" name="PeerJ">
        <title>Extensive microbial diversity within the chicken gut microbiome revealed by metagenomics and culture.</title>
        <authorList>
            <person name="Gilroy R."/>
            <person name="Ravi A."/>
            <person name="Getino M."/>
            <person name="Pursley I."/>
            <person name="Horton D.L."/>
            <person name="Alikhan N.F."/>
            <person name="Baker D."/>
            <person name="Gharbi K."/>
            <person name="Hall N."/>
            <person name="Watson M."/>
            <person name="Adriaenssens E.M."/>
            <person name="Foster-Nyarko E."/>
            <person name="Jarju S."/>
            <person name="Secka A."/>
            <person name="Antonio M."/>
            <person name="Oren A."/>
            <person name="Chaudhuri R.R."/>
            <person name="La Ragione R."/>
            <person name="Hildebrand F."/>
            <person name="Pallen M.J."/>
        </authorList>
    </citation>
    <scope>NUCLEOTIDE SEQUENCE</scope>
    <source>
        <strain evidence="3">ChiHjej13B12-4958</strain>
    </source>
</reference>
<protein>
    <submittedName>
        <fullName evidence="3">13E12 repeat family protein</fullName>
    </submittedName>
</protein>
<accession>A0A9D2QGG0</accession>
<feature type="region of interest" description="Disordered" evidence="1">
    <location>
        <begin position="17"/>
        <end position="42"/>
    </location>
</feature>
<dbReference type="Pfam" id="PF02720">
    <property type="entry name" value="DUF222"/>
    <property type="match status" value="1"/>
</dbReference>
<dbReference type="Proteomes" id="UP000823858">
    <property type="component" value="Unassembled WGS sequence"/>
</dbReference>
<reference evidence="3" key="2">
    <citation type="submission" date="2021-04" db="EMBL/GenBank/DDBJ databases">
        <authorList>
            <person name="Gilroy R."/>
        </authorList>
    </citation>
    <scope>NUCLEOTIDE SEQUENCE</scope>
    <source>
        <strain evidence="3">ChiHjej13B12-4958</strain>
    </source>
</reference>
<gene>
    <name evidence="3" type="ORF">H9751_05990</name>
</gene>
<proteinExistence type="predicted"/>
<feature type="domain" description="DUF222" evidence="2">
    <location>
        <begin position="6"/>
        <end position="170"/>
    </location>
</feature>
<evidence type="ECO:0000259" key="2">
    <source>
        <dbReference type="Pfam" id="PF02720"/>
    </source>
</evidence>
<feature type="region of interest" description="Disordered" evidence="1">
    <location>
        <begin position="156"/>
        <end position="180"/>
    </location>
</feature>
<sequence>MSRIFNTTLSDARTRLAAAQRLSERPDPWSADPSAPHPDHMPHIAEAVASGAMDGSTVEMIDKQIRALPESVQDEITAAADEPIATLVTCQGPDVVRSLRHFLLDVVGAEEPYTEEDHQRKRSLTIDSQGTDGMTPIRGLLTPEVSAKMHRLMADHAGTGGIGHDDKTGENGDPGNKRGR</sequence>
<feature type="region of interest" description="Disordered" evidence="1">
    <location>
        <begin position="114"/>
        <end position="137"/>
    </location>
</feature>
<comment type="caution">
    <text evidence="3">The sequence shown here is derived from an EMBL/GenBank/DDBJ whole genome shotgun (WGS) entry which is preliminary data.</text>
</comment>
<evidence type="ECO:0000313" key="4">
    <source>
        <dbReference type="Proteomes" id="UP000823858"/>
    </source>
</evidence>
<evidence type="ECO:0000256" key="1">
    <source>
        <dbReference type="SAM" id="MobiDB-lite"/>
    </source>
</evidence>
<dbReference type="EMBL" id="DWVP01000014">
    <property type="protein sequence ID" value="HJC85082.1"/>
    <property type="molecule type" value="Genomic_DNA"/>
</dbReference>
<evidence type="ECO:0000313" key="3">
    <source>
        <dbReference type="EMBL" id="HJC85082.1"/>
    </source>
</evidence>
<dbReference type="AlphaFoldDB" id="A0A9D2QGG0"/>
<organism evidence="3 4">
    <name type="scientific">Candidatus Corynebacterium faecigallinarum</name>
    <dbReference type="NCBI Taxonomy" id="2838528"/>
    <lineage>
        <taxon>Bacteria</taxon>
        <taxon>Bacillati</taxon>
        <taxon>Actinomycetota</taxon>
        <taxon>Actinomycetes</taxon>
        <taxon>Mycobacteriales</taxon>
        <taxon>Corynebacteriaceae</taxon>
        <taxon>Corynebacterium</taxon>
    </lineage>
</organism>
<name>A0A9D2QGG0_9CORY</name>
<dbReference type="InterPro" id="IPR003870">
    <property type="entry name" value="DUF222"/>
</dbReference>